<gene>
    <name evidence="5" type="ORF">QUW44_02400</name>
</gene>
<protein>
    <submittedName>
        <fullName evidence="5">MarR family transcriptional regulator</fullName>
    </submittedName>
</protein>
<dbReference type="Proteomes" id="UP001529343">
    <property type="component" value="Unassembled WGS sequence"/>
</dbReference>
<dbReference type="PANTHER" id="PTHR42756">
    <property type="entry name" value="TRANSCRIPTIONAL REGULATOR, MARR"/>
    <property type="match status" value="1"/>
</dbReference>
<keyword evidence="3" id="KW-0804">Transcription</keyword>
<dbReference type="Gene3D" id="1.10.10.10">
    <property type="entry name" value="Winged helix-like DNA-binding domain superfamily/Winged helix DNA-binding domain"/>
    <property type="match status" value="1"/>
</dbReference>
<keyword evidence="2" id="KW-0238">DNA-binding</keyword>
<dbReference type="PANTHER" id="PTHR42756:SF1">
    <property type="entry name" value="TRANSCRIPTIONAL REPRESSOR OF EMRAB OPERON"/>
    <property type="match status" value="1"/>
</dbReference>
<dbReference type="InterPro" id="IPR000835">
    <property type="entry name" value="HTH_MarR-typ"/>
</dbReference>
<dbReference type="InterPro" id="IPR036388">
    <property type="entry name" value="WH-like_DNA-bd_sf"/>
</dbReference>
<accession>A0ABT7UWG4</accession>
<dbReference type="PROSITE" id="PS50995">
    <property type="entry name" value="HTH_MARR_2"/>
    <property type="match status" value="1"/>
</dbReference>
<reference evidence="6" key="1">
    <citation type="submission" date="2023-06" db="EMBL/GenBank/DDBJ databases">
        <title>Identification and characterization of horizontal gene transfer across gut microbiota members of farm animals based on homology search.</title>
        <authorList>
            <person name="Zeman M."/>
            <person name="Kubasova T."/>
            <person name="Jahodarova E."/>
            <person name="Nykrynova M."/>
            <person name="Rychlik I."/>
        </authorList>
    </citation>
    <scope>NUCLEOTIDE SEQUENCE [LARGE SCALE GENOMIC DNA]</scope>
    <source>
        <strain evidence="6">161_Gplus</strain>
    </source>
</reference>
<dbReference type="EMBL" id="JAUDDW010000004">
    <property type="protein sequence ID" value="MDM8266024.1"/>
    <property type="molecule type" value="Genomic_DNA"/>
</dbReference>
<dbReference type="InterPro" id="IPR036390">
    <property type="entry name" value="WH_DNA-bd_sf"/>
</dbReference>
<evidence type="ECO:0000256" key="2">
    <source>
        <dbReference type="ARBA" id="ARBA00023125"/>
    </source>
</evidence>
<organism evidence="5 6">
    <name type="scientific">Limosilactobacillus pontis</name>
    <dbReference type="NCBI Taxonomy" id="35787"/>
    <lineage>
        <taxon>Bacteria</taxon>
        <taxon>Bacillati</taxon>
        <taxon>Bacillota</taxon>
        <taxon>Bacilli</taxon>
        <taxon>Lactobacillales</taxon>
        <taxon>Lactobacillaceae</taxon>
        <taxon>Limosilactobacillus</taxon>
    </lineage>
</organism>
<name>A0ABT7UWG4_9LACO</name>
<dbReference type="SUPFAM" id="SSF46785">
    <property type="entry name" value="Winged helix' DNA-binding domain"/>
    <property type="match status" value="1"/>
</dbReference>
<proteinExistence type="predicted"/>
<feature type="domain" description="HTH marR-type" evidence="4">
    <location>
        <begin position="5"/>
        <end position="136"/>
    </location>
</feature>
<dbReference type="Pfam" id="PF01047">
    <property type="entry name" value="MarR"/>
    <property type="match status" value="1"/>
</dbReference>
<dbReference type="RefSeq" id="WP_283593045.1">
    <property type="nucleotide sequence ID" value="NZ_JAUDDW010000004.1"/>
</dbReference>
<sequence length="155" mass="18477">MTVTDEEFFKRLASLVKDINNTIHYSALPSNFRGQGRIIELIARHEGCTQRELAGLAQIKPGSLTEVLERLERNQYVTRRRDERDRRMIRVYLTDQGRHFHIQLDKHRIAFADRLLAEVTPQEREQFIRVVDKMQVQLHKYYGEALKKEERDEDK</sequence>
<evidence type="ECO:0000259" key="4">
    <source>
        <dbReference type="PROSITE" id="PS50995"/>
    </source>
</evidence>
<dbReference type="PRINTS" id="PR00598">
    <property type="entry name" value="HTHMARR"/>
</dbReference>
<evidence type="ECO:0000256" key="1">
    <source>
        <dbReference type="ARBA" id="ARBA00023015"/>
    </source>
</evidence>
<dbReference type="SMART" id="SM00347">
    <property type="entry name" value="HTH_MARR"/>
    <property type="match status" value="1"/>
</dbReference>
<evidence type="ECO:0000313" key="6">
    <source>
        <dbReference type="Proteomes" id="UP001529343"/>
    </source>
</evidence>
<evidence type="ECO:0000256" key="3">
    <source>
        <dbReference type="ARBA" id="ARBA00023163"/>
    </source>
</evidence>
<keyword evidence="6" id="KW-1185">Reference proteome</keyword>
<comment type="caution">
    <text evidence="5">The sequence shown here is derived from an EMBL/GenBank/DDBJ whole genome shotgun (WGS) entry which is preliminary data.</text>
</comment>
<keyword evidence="1" id="KW-0805">Transcription regulation</keyword>
<evidence type="ECO:0000313" key="5">
    <source>
        <dbReference type="EMBL" id="MDM8266024.1"/>
    </source>
</evidence>